<dbReference type="InterPro" id="IPR012905">
    <property type="entry name" value="PA-IL"/>
</dbReference>
<accession>A0ABX6FJN5</accession>
<reference evidence="1 2" key="1">
    <citation type="submission" date="2019-12" db="EMBL/GenBank/DDBJ databases">
        <title>Draft Genome Sequences of Six Type Strains of the Genus Massilia.</title>
        <authorList>
            <person name="Miess H."/>
            <person name="Frediansyah A."/>
            <person name="Goeker M."/>
            <person name="Gross H."/>
        </authorList>
    </citation>
    <scope>NUCLEOTIDE SEQUENCE [LARGE SCALE GENOMIC DNA]</scope>
    <source>
        <strain evidence="1 2">DSM 26639</strain>
    </source>
</reference>
<gene>
    <name evidence="1" type="ORF">GO485_01065</name>
</gene>
<dbReference type="InterPro" id="IPR008979">
    <property type="entry name" value="Galactose-bd-like_sf"/>
</dbReference>
<evidence type="ECO:0000313" key="1">
    <source>
        <dbReference type="EMBL" id="QGZ37783.1"/>
    </source>
</evidence>
<evidence type="ECO:0000313" key="2">
    <source>
        <dbReference type="Proteomes" id="UP000437862"/>
    </source>
</evidence>
<dbReference type="Pfam" id="PF07828">
    <property type="entry name" value="PA-IL"/>
    <property type="match status" value="1"/>
</dbReference>
<dbReference type="Proteomes" id="UP000437862">
    <property type="component" value="Chromosome"/>
</dbReference>
<keyword evidence="2" id="KW-1185">Reference proteome</keyword>
<evidence type="ECO:0008006" key="3">
    <source>
        <dbReference type="Google" id="ProtNLM"/>
    </source>
</evidence>
<protein>
    <recommendedName>
        <fullName evidence="3">DUF3455 domain-containing protein</fullName>
    </recommendedName>
</protein>
<dbReference type="Gene3D" id="2.60.120.430">
    <property type="entry name" value="Galactose-binding lectin"/>
    <property type="match status" value="1"/>
</dbReference>
<dbReference type="EMBL" id="CP046904">
    <property type="protein sequence ID" value="QGZ37783.1"/>
    <property type="molecule type" value="Genomic_DNA"/>
</dbReference>
<proteinExistence type="predicted"/>
<dbReference type="SUPFAM" id="SSF49785">
    <property type="entry name" value="Galactose-binding domain-like"/>
    <property type="match status" value="1"/>
</dbReference>
<organism evidence="1 2">
    <name type="scientific">Pseudoduganella flava</name>
    <dbReference type="NCBI Taxonomy" id="871742"/>
    <lineage>
        <taxon>Bacteria</taxon>
        <taxon>Pseudomonadati</taxon>
        <taxon>Pseudomonadota</taxon>
        <taxon>Betaproteobacteria</taxon>
        <taxon>Burkholderiales</taxon>
        <taxon>Oxalobacteraceae</taxon>
        <taxon>Telluria group</taxon>
        <taxon>Pseudoduganella</taxon>
    </lineage>
</organism>
<name>A0ABX6FJN5_9BURK</name>
<sequence length="216" mass="23542">MVHMLRVWGEHGQLRMRAPVHYTKELAMNTRNHVRAMTSTALRRAAGALAGALAGLVALAGVAAAQEGVTRQCLIVPADVEWMGTGITVTPREFVCVKGDGLWSHGGQGVEQLYPYYGPEGYGRDAYPADPEEPDPVLHIGALVGKIGPESYRFLIRHQTCFVPKITAELLLAMDDAPGTYGNNDGYLRVQVVKQPATWPLPNRVKMNPEMCAPPK</sequence>